<keyword evidence="1" id="KW-1133">Transmembrane helix</keyword>
<accession>A0A5B9CYK0</accession>
<keyword evidence="3" id="KW-1185">Reference proteome</keyword>
<keyword evidence="1" id="KW-0472">Membrane</keyword>
<evidence type="ECO:0000256" key="1">
    <source>
        <dbReference type="SAM" id="Phobius"/>
    </source>
</evidence>
<proteinExistence type="predicted"/>
<gene>
    <name evidence="2" type="ORF">D1093_09555</name>
</gene>
<dbReference type="EMBL" id="CP031843">
    <property type="protein sequence ID" value="QEE09793.1"/>
    <property type="molecule type" value="Genomic_DNA"/>
</dbReference>
<organism evidence="2 3">
    <name type="scientific">Bartonella kosoyi</name>
    <dbReference type="NCBI Taxonomy" id="2133959"/>
    <lineage>
        <taxon>Bacteria</taxon>
        <taxon>Pseudomonadati</taxon>
        <taxon>Pseudomonadota</taxon>
        <taxon>Alphaproteobacteria</taxon>
        <taxon>Hyphomicrobiales</taxon>
        <taxon>Bartonellaceae</taxon>
        <taxon>Bartonella</taxon>
    </lineage>
</organism>
<feature type="transmembrane region" description="Helical" evidence="1">
    <location>
        <begin position="63"/>
        <end position="93"/>
    </location>
</feature>
<evidence type="ECO:0000313" key="3">
    <source>
        <dbReference type="Proteomes" id="UP000321940"/>
    </source>
</evidence>
<dbReference type="Proteomes" id="UP000321940">
    <property type="component" value="Chromosome"/>
</dbReference>
<dbReference type="KEGG" id="bky:D1093_09555"/>
<evidence type="ECO:0000313" key="2">
    <source>
        <dbReference type="EMBL" id="QEE09793.1"/>
    </source>
</evidence>
<keyword evidence="1" id="KW-0812">Transmembrane</keyword>
<name>A0A5B9CYK0_9HYPH</name>
<dbReference type="AlphaFoldDB" id="A0A5B9CYK0"/>
<feature type="transmembrane region" description="Helical" evidence="1">
    <location>
        <begin position="30"/>
        <end position="51"/>
    </location>
</feature>
<evidence type="ECO:0008006" key="4">
    <source>
        <dbReference type="Google" id="ProtNLM"/>
    </source>
</evidence>
<sequence>MTIKASSEVDQKTRIFSLEETFLTSKNYKVIFCITFMISILRTVLVVPFLLGWKLTRWEGNVAAVVLLIMELISGFIFVFIPIAFALVVRVIFTVLLSKKIDQLEQATWERTAAVYRQKST</sequence>
<reference evidence="2 3" key="1">
    <citation type="journal article" date="2020" name="Int. J. Syst. Evol. Microbiol.">
        <title>Bartonella kosoyi sp. nov. and Bartonella krasnovii sp. nov., two novel species closely related to the zoonotic Bartonella elizabethae, isolated from black rats and wild desert rodent-fleas.</title>
        <authorList>
            <person name="Gutierrez R."/>
            <person name="Shalit T."/>
            <person name="Markus B."/>
            <person name="Yuan C."/>
            <person name="Nachum-Biala Y."/>
            <person name="Elad D."/>
            <person name="Harrus S."/>
        </authorList>
    </citation>
    <scope>NUCLEOTIDE SEQUENCE [LARGE SCALE GENOMIC DNA]</scope>
    <source>
        <strain evidence="2 3">Tel Aviv</strain>
    </source>
</reference>
<protein>
    <recommendedName>
        <fullName evidence="4">DUF4282 domain-containing protein</fullName>
    </recommendedName>
</protein>